<evidence type="ECO:0000256" key="4">
    <source>
        <dbReference type="ARBA" id="ARBA00023002"/>
    </source>
</evidence>
<dbReference type="PANTHER" id="PTHR46056">
    <property type="entry name" value="LONG-CHAIN-ALCOHOL OXIDASE"/>
    <property type="match status" value="1"/>
</dbReference>
<dbReference type="Pfam" id="PF00732">
    <property type="entry name" value="GMC_oxred_N"/>
    <property type="match status" value="1"/>
</dbReference>
<feature type="region of interest" description="Disordered" evidence="5">
    <location>
        <begin position="170"/>
        <end position="192"/>
    </location>
</feature>
<keyword evidence="3" id="KW-0274">FAD</keyword>
<name>A0A0C2BPM0_9BURK</name>
<evidence type="ECO:0000256" key="3">
    <source>
        <dbReference type="ARBA" id="ARBA00022827"/>
    </source>
</evidence>
<accession>A0A0C2BPM0</accession>
<dbReference type="InterPro" id="IPR000172">
    <property type="entry name" value="GMC_OxRdtase_N"/>
</dbReference>
<comment type="caution">
    <text evidence="8">The sequence shown here is derived from an EMBL/GenBank/DDBJ whole genome shotgun (WGS) entry which is preliminary data.</text>
</comment>
<dbReference type="EMBL" id="JWJG01000028">
    <property type="protein sequence ID" value="KIF83245.1"/>
    <property type="molecule type" value="Genomic_DNA"/>
</dbReference>
<dbReference type="SUPFAM" id="SSF54373">
    <property type="entry name" value="FAD-linked reductases, C-terminal domain"/>
    <property type="match status" value="1"/>
</dbReference>
<protein>
    <submittedName>
        <fullName evidence="8">GMC family oxidoreductase</fullName>
    </submittedName>
</protein>
<dbReference type="Proteomes" id="UP000031572">
    <property type="component" value="Unassembled WGS sequence"/>
</dbReference>
<dbReference type="GO" id="GO:0050660">
    <property type="term" value="F:flavin adenine dinucleotide binding"/>
    <property type="evidence" value="ECO:0007669"/>
    <property type="project" value="InterPro"/>
</dbReference>
<evidence type="ECO:0000256" key="2">
    <source>
        <dbReference type="ARBA" id="ARBA00022630"/>
    </source>
</evidence>
<evidence type="ECO:0000259" key="6">
    <source>
        <dbReference type="Pfam" id="PF00732"/>
    </source>
</evidence>
<dbReference type="SUPFAM" id="SSF51905">
    <property type="entry name" value="FAD/NAD(P)-binding domain"/>
    <property type="match status" value="1"/>
</dbReference>
<keyword evidence="4" id="KW-0560">Oxidoreductase</keyword>
<evidence type="ECO:0000259" key="7">
    <source>
        <dbReference type="Pfam" id="PF05199"/>
    </source>
</evidence>
<sequence length="589" mass="64886">MATRLPEVDAVLLGVGLVGTLLGRELTRAGLKVVGLERGEPRFTVPDFQGPQMHDELRYAVRKALMQDNTKETYTFRNNIKQTALPIRRWASFLPGSGLGGAAVHWNGQTYRFQDSDFRMRSRTIERYGKNFLPDDVTIQDWGVTAAELEPHFDRFEYLLGTSGKAGNVKGQKVAGGNPFEDPRSRDYPTPPMKEPYGSALFRKAAASLGYHPYPQPSSNLSQPYTNPEGLTLNTCMFCGYCERFGCEHFAKSSPQTILLPVLLKDKNFTLKTQAQVLRINLDSAKKQATGVIYVDASGREFEQPAKLVIVGTFATNNVRMLLLSGIGTPYDPQSGRGTVGRNYAYQTTSAVQVFFDQKININPFMRSGANGTVISNFVSDNFDHGPLGFVGGAYIGEIMSHGRPIEFHPTPKGTPAWGAQWKQAVVKHYNHTSSLNVHGSSVATRHNYLDLDPTYKDAWGQPLLRMTFDFPENDLKMSAYVTGKALEIGKAMGGQLVEGDPRKGPYTITQYQTTHNTGGTVMGTDPSTSVVNRYLQSWDVPNVFVIGASNFPQNASYNPTDTLGALAFWAADAIVTKFLKSPGPLVHV</sequence>
<evidence type="ECO:0000256" key="1">
    <source>
        <dbReference type="ARBA" id="ARBA00010790"/>
    </source>
</evidence>
<feature type="domain" description="Glucose-methanol-choline oxidoreductase N-terminal" evidence="6">
    <location>
        <begin position="233"/>
        <end position="345"/>
    </location>
</feature>
<dbReference type="OrthoDB" id="9787779at2"/>
<keyword evidence="2" id="KW-0285">Flavoprotein</keyword>
<comment type="similarity">
    <text evidence="1">Belongs to the GMC oxidoreductase family.</text>
</comment>
<evidence type="ECO:0000313" key="9">
    <source>
        <dbReference type="Proteomes" id="UP000031572"/>
    </source>
</evidence>
<proteinExistence type="inferred from homology"/>
<dbReference type="GO" id="GO:0016614">
    <property type="term" value="F:oxidoreductase activity, acting on CH-OH group of donors"/>
    <property type="evidence" value="ECO:0007669"/>
    <property type="project" value="InterPro"/>
</dbReference>
<evidence type="ECO:0000256" key="5">
    <source>
        <dbReference type="SAM" id="MobiDB-lite"/>
    </source>
</evidence>
<reference evidence="8 9" key="1">
    <citation type="submission" date="2014-12" db="EMBL/GenBank/DDBJ databases">
        <title>Denitrispirillum autotrophicum gen. nov., sp. nov., Denitrifying, Facultatively Autotrophic Bacteria Isolated from Rice Paddy Soil.</title>
        <authorList>
            <person name="Ishii S."/>
            <person name="Ashida N."/>
            <person name="Ohno H."/>
            <person name="Otsuka S."/>
            <person name="Yokota A."/>
            <person name="Senoo K."/>
        </authorList>
    </citation>
    <scope>NUCLEOTIDE SEQUENCE [LARGE SCALE GENOMIC DNA]</scope>
    <source>
        <strain evidence="8 9">TSA66</strain>
    </source>
</reference>
<evidence type="ECO:0000313" key="8">
    <source>
        <dbReference type="EMBL" id="KIF83245.1"/>
    </source>
</evidence>
<gene>
    <name evidence="8" type="ORF">TSA66_24335</name>
</gene>
<feature type="domain" description="Glucose-methanol-choline oxidoreductase C-terminal" evidence="7">
    <location>
        <begin position="446"/>
        <end position="568"/>
    </location>
</feature>
<organism evidence="8 9">
    <name type="scientific">Noviherbaspirillum autotrophicum</name>
    <dbReference type="NCBI Taxonomy" id="709839"/>
    <lineage>
        <taxon>Bacteria</taxon>
        <taxon>Pseudomonadati</taxon>
        <taxon>Pseudomonadota</taxon>
        <taxon>Betaproteobacteria</taxon>
        <taxon>Burkholderiales</taxon>
        <taxon>Oxalobacteraceae</taxon>
        <taxon>Noviherbaspirillum</taxon>
    </lineage>
</organism>
<dbReference type="AlphaFoldDB" id="A0A0C2BPM0"/>
<keyword evidence="9" id="KW-1185">Reference proteome</keyword>
<dbReference type="Pfam" id="PF05199">
    <property type="entry name" value="GMC_oxred_C"/>
    <property type="match status" value="1"/>
</dbReference>
<dbReference type="RefSeq" id="WP_040041873.1">
    <property type="nucleotide sequence ID" value="NZ_JWJG01000028.1"/>
</dbReference>
<dbReference type="STRING" id="709839.TSA66_24335"/>
<dbReference type="PANTHER" id="PTHR46056:SF12">
    <property type="entry name" value="LONG-CHAIN-ALCOHOL OXIDASE"/>
    <property type="match status" value="1"/>
</dbReference>
<dbReference type="InterPro" id="IPR036188">
    <property type="entry name" value="FAD/NAD-bd_sf"/>
</dbReference>
<dbReference type="InterPro" id="IPR007867">
    <property type="entry name" value="GMC_OxRtase_C"/>
</dbReference>
<dbReference type="Gene3D" id="3.50.50.60">
    <property type="entry name" value="FAD/NAD(P)-binding domain"/>
    <property type="match status" value="2"/>
</dbReference>